<organism evidence="1 2">
    <name type="scientific">Pseudoalteromonas phage H101</name>
    <dbReference type="NCBI Taxonomy" id="1654919"/>
    <lineage>
        <taxon>Viruses</taxon>
        <taxon>Duplodnaviria</taxon>
        <taxon>Heunggongvirae</taxon>
        <taxon>Uroviricota</taxon>
        <taxon>Caudoviricetes</taxon>
        <taxon>Shandongvirus</taxon>
        <taxon>Shandongvirus H101</taxon>
    </lineage>
</organism>
<dbReference type="GeneID" id="26796526"/>
<protein>
    <submittedName>
        <fullName evidence="1">Uncharacterized protein</fullName>
    </submittedName>
</protein>
<sequence length="75" mass="8631">MIIKYKTPLGAKVQTYLRWKHFDKRYVACAAVLPNGMIKALTVSDVDSDDYYHECVSPRTMHLEIKENNLLTANT</sequence>
<proteinExistence type="predicted"/>
<dbReference type="EMBL" id="KR534323">
    <property type="protein sequence ID" value="AKO60932.1"/>
    <property type="molecule type" value="Genomic_DNA"/>
</dbReference>
<evidence type="ECO:0000313" key="2">
    <source>
        <dbReference type="Proteomes" id="UP000202763"/>
    </source>
</evidence>
<dbReference type="RefSeq" id="YP_009225465.1">
    <property type="nucleotide sequence ID" value="NC_029094.1"/>
</dbReference>
<reference evidence="1 2" key="1">
    <citation type="submission" date="2015-05" db="EMBL/GenBank/DDBJ databases">
        <authorList>
            <person name="Wang D.B."/>
            <person name="Wang M."/>
        </authorList>
    </citation>
    <scope>NUCLEOTIDE SEQUENCE [LARGE SCALE GENOMIC DNA]</scope>
</reference>
<keyword evidence="2" id="KW-1185">Reference proteome</keyword>
<dbReference type="KEGG" id="vg:26796526"/>
<evidence type="ECO:0000313" key="1">
    <source>
        <dbReference type="EMBL" id="AKO60932.1"/>
    </source>
</evidence>
<accession>A0A0H4INP7</accession>
<name>A0A0H4INP7_9CAUD</name>
<dbReference type="Proteomes" id="UP000202763">
    <property type="component" value="Segment"/>
</dbReference>